<accession>A0A087UFR0</accession>
<organism evidence="1 2">
    <name type="scientific">Stegodyphus mimosarum</name>
    <name type="common">African social velvet spider</name>
    <dbReference type="NCBI Taxonomy" id="407821"/>
    <lineage>
        <taxon>Eukaryota</taxon>
        <taxon>Metazoa</taxon>
        <taxon>Ecdysozoa</taxon>
        <taxon>Arthropoda</taxon>
        <taxon>Chelicerata</taxon>
        <taxon>Arachnida</taxon>
        <taxon>Araneae</taxon>
        <taxon>Araneomorphae</taxon>
        <taxon>Entelegynae</taxon>
        <taxon>Eresoidea</taxon>
        <taxon>Eresidae</taxon>
        <taxon>Stegodyphus</taxon>
    </lineage>
</organism>
<protein>
    <submittedName>
        <fullName evidence="1">Uncharacterized protein</fullName>
    </submittedName>
</protein>
<dbReference type="AlphaFoldDB" id="A0A087UFR0"/>
<evidence type="ECO:0000313" key="1">
    <source>
        <dbReference type="EMBL" id="KFM76199.1"/>
    </source>
</evidence>
<dbReference type="OrthoDB" id="248923at2759"/>
<dbReference type="EMBL" id="KK119614">
    <property type="protein sequence ID" value="KFM76199.1"/>
    <property type="molecule type" value="Genomic_DNA"/>
</dbReference>
<proteinExistence type="predicted"/>
<gene>
    <name evidence="1" type="ORF">X975_19227</name>
</gene>
<dbReference type="SUPFAM" id="SSF56112">
    <property type="entry name" value="Protein kinase-like (PK-like)"/>
    <property type="match status" value="1"/>
</dbReference>
<reference evidence="1 2" key="1">
    <citation type="submission" date="2013-11" db="EMBL/GenBank/DDBJ databases">
        <title>Genome sequencing of Stegodyphus mimosarum.</title>
        <authorList>
            <person name="Bechsgaard J."/>
        </authorList>
    </citation>
    <scope>NUCLEOTIDE SEQUENCE [LARGE SCALE GENOMIC DNA]</scope>
</reference>
<feature type="non-terminal residue" evidence="1">
    <location>
        <position position="48"/>
    </location>
</feature>
<evidence type="ECO:0000313" key="2">
    <source>
        <dbReference type="Proteomes" id="UP000054359"/>
    </source>
</evidence>
<dbReference type="Gene3D" id="3.30.200.20">
    <property type="entry name" value="Phosphorylase Kinase, domain 1"/>
    <property type="match status" value="1"/>
</dbReference>
<dbReference type="InterPro" id="IPR011009">
    <property type="entry name" value="Kinase-like_dom_sf"/>
</dbReference>
<name>A0A087UFR0_STEMI</name>
<dbReference type="Proteomes" id="UP000054359">
    <property type="component" value="Unassembled WGS sequence"/>
</dbReference>
<sequence length="48" mass="5403">MAIKMSDLDEEISKLASNDSIYGMLSNFEIDKKIGKGQFSVVYRAKCK</sequence>
<keyword evidence="2" id="KW-1185">Reference proteome</keyword>